<evidence type="ECO:0000313" key="10">
    <source>
        <dbReference type="EMBL" id="MBN7773086.1"/>
    </source>
</evidence>
<feature type="transmembrane region" description="Helical" evidence="8">
    <location>
        <begin position="57"/>
        <end position="78"/>
    </location>
</feature>
<organism evidence="10 11">
    <name type="scientific">Clostridium aminobutyricum</name>
    <dbReference type="NCBI Taxonomy" id="33953"/>
    <lineage>
        <taxon>Bacteria</taxon>
        <taxon>Bacillati</taxon>
        <taxon>Bacillota</taxon>
        <taxon>Clostridia</taxon>
        <taxon>Eubacteriales</taxon>
        <taxon>Clostridiaceae</taxon>
        <taxon>Clostridium</taxon>
    </lineage>
</organism>
<accession>A0A939D8G7</accession>
<dbReference type="PANTHER" id="PTHR30614:SF0">
    <property type="entry name" value="L-CYSTINE TRANSPORT SYSTEM PERMEASE PROTEIN TCYL"/>
    <property type="match status" value="1"/>
</dbReference>
<dbReference type="AlphaFoldDB" id="A0A939D8G7"/>
<comment type="similarity">
    <text evidence="8">Belongs to the binding-protein-dependent transport system permease family.</text>
</comment>
<reference evidence="10" key="1">
    <citation type="submission" date="2021-02" db="EMBL/GenBank/DDBJ databases">
        <title>Abyssanaerobacter marinus gen.nov., sp., nov, anaerobic bacterium isolated from the Onnuri vent field of Indian Ocean and suggestion of Mogibacteriaceae fam. nov., and proposal of reclassification of ambiguous this family's genus member.</title>
        <authorList>
            <person name="Kim Y.J."/>
            <person name="Yang J.-A."/>
        </authorList>
    </citation>
    <scope>NUCLEOTIDE SEQUENCE</scope>
    <source>
        <strain evidence="10">DSM 2634</strain>
    </source>
</reference>
<dbReference type="Gene3D" id="1.10.3720.10">
    <property type="entry name" value="MetI-like"/>
    <property type="match status" value="1"/>
</dbReference>
<dbReference type="InterPro" id="IPR043429">
    <property type="entry name" value="ArtM/GltK/GlnP/TcyL/YhdX-like"/>
</dbReference>
<evidence type="ECO:0000256" key="6">
    <source>
        <dbReference type="ARBA" id="ARBA00022989"/>
    </source>
</evidence>
<name>A0A939D8G7_CLOAM</name>
<evidence type="ECO:0000256" key="2">
    <source>
        <dbReference type="ARBA" id="ARBA00022448"/>
    </source>
</evidence>
<dbReference type="PROSITE" id="PS50928">
    <property type="entry name" value="ABC_TM1"/>
    <property type="match status" value="1"/>
</dbReference>
<dbReference type="SUPFAM" id="SSF161098">
    <property type="entry name" value="MetI-like"/>
    <property type="match status" value="1"/>
</dbReference>
<dbReference type="Pfam" id="PF00528">
    <property type="entry name" value="BPD_transp_1"/>
    <property type="match status" value="1"/>
</dbReference>
<dbReference type="RefSeq" id="WP_206582212.1">
    <property type="nucleotide sequence ID" value="NZ_JAFJZZ010000002.1"/>
</dbReference>
<feature type="transmembrane region" description="Helical" evidence="8">
    <location>
        <begin position="15"/>
        <end position="36"/>
    </location>
</feature>
<dbReference type="Proteomes" id="UP000664545">
    <property type="component" value="Unassembled WGS sequence"/>
</dbReference>
<dbReference type="GO" id="GO:0022857">
    <property type="term" value="F:transmembrane transporter activity"/>
    <property type="evidence" value="ECO:0007669"/>
    <property type="project" value="InterPro"/>
</dbReference>
<keyword evidence="11" id="KW-1185">Reference proteome</keyword>
<keyword evidence="7 8" id="KW-0472">Membrane</keyword>
<evidence type="ECO:0000256" key="3">
    <source>
        <dbReference type="ARBA" id="ARBA00022475"/>
    </source>
</evidence>
<dbReference type="InterPro" id="IPR010065">
    <property type="entry name" value="AA_ABC_transptr_permease_3TM"/>
</dbReference>
<keyword evidence="4 8" id="KW-0812">Transmembrane</keyword>
<gene>
    <name evidence="10" type="ORF">JYB65_06910</name>
</gene>
<evidence type="ECO:0000259" key="9">
    <source>
        <dbReference type="PROSITE" id="PS50928"/>
    </source>
</evidence>
<dbReference type="InterPro" id="IPR035906">
    <property type="entry name" value="MetI-like_sf"/>
</dbReference>
<protein>
    <submittedName>
        <fullName evidence="10">Amino acid ABC transporter permease</fullName>
    </submittedName>
</protein>
<keyword evidence="6 8" id="KW-1133">Transmembrane helix</keyword>
<evidence type="ECO:0000256" key="8">
    <source>
        <dbReference type="RuleBase" id="RU363032"/>
    </source>
</evidence>
<dbReference type="GO" id="GO:0043190">
    <property type="term" value="C:ATP-binding cassette (ABC) transporter complex"/>
    <property type="evidence" value="ECO:0007669"/>
    <property type="project" value="InterPro"/>
</dbReference>
<feature type="transmembrane region" description="Helical" evidence="8">
    <location>
        <begin position="187"/>
        <end position="210"/>
    </location>
</feature>
<keyword evidence="3" id="KW-1003">Cell membrane</keyword>
<evidence type="ECO:0000256" key="1">
    <source>
        <dbReference type="ARBA" id="ARBA00004651"/>
    </source>
</evidence>
<dbReference type="PANTHER" id="PTHR30614">
    <property type="entry name" value="MEMBRANE COMPONENT OF AMINO ACID ABC TRANSPORTER"/>
    <property type="match status" value="1"/>
</dbReference>
<evidence type="ECO:0000256" key="5">
    <source>
        <dbReference type="ARBA" id="ARBA00022970"/>
    </source>
</evidence>
<comment type="subcellular location">
    <subcellularLocation>
        <location evidence="1 8">Cell membrane</location>
        <topology evidence="1 8">Multi-pass membrane protein</topology>
    </subcellularLocation>
</comment>
<dbReference type="CDD" id="cd06261">
    <property type="entry name" value="TM_PBP2"/>
    <property type="match status" value="1"/>
</dbReference>
<keyword evidence="5" id="KW-0029">Amino-acid transport</keyword>
<keyword evidence="2 8" id="KW-0813">Transport</keyword>
<comment type="caution">
    <text evidence="10">The sequence shown here is derived from an EMBL/GenBank/DDBJ whole genome shotgun (WGS) entry which is preliminary data.</text>
</comment>
<evidence type="ECO:0000313" key="11">
    <source>
        <dbReference type="Proteomes" id="UP000664545"/>
    </source>
</evidence>
<evidence type="ECO:0000256" key="4">
    <source>
        <dbReference type="ARBA" id="ARBA00022692"/>
    </source>
</evidence>
<evidence type="ECO:0000256" key="7">
    <source>
        <dbReference type="ARBA" id="ARBA00023136"/>
    </source>
</evidence>
<proteinExistence type="inferred from homology"/>
<sequence>MAETLDYVGVLMPSLLQGALITVKLFVFTLIFALPLGLPFALGSNCKIPPLRWISRIYIWIFRGTPLMLQLFFFYFYIPIALDIRLDAFTTAAITFVLNYAAYLAEIYRGGIESIDRGQYEAAQSLGLGKGQTMFGIILPQTIKRVLPAVSNEAITLIKDTALVSVLAVGELLKAARGAVNRDQDTLAYALAAAIYLLFTFLLTMLSNYLERRYSKYEAKE</sequence>
<dbReference type="InterPro" id="IPR000515">
    <property type="entry name" value="MetI-like"/>
</dbReference>
<dbReference type="NCBIfam" id="TIGR01726">
    <property type="entry name" value="HEQRo_perm_3TM"/>
    <property type="match status" value="1"/>
</dbReference>
<dbReference type="FunFam" id="1.10.3720.10:FF:000006">
    <property type="entry name" value="Glutamate/aspartate ABC transporter, permease protein GltK"/>
    <property type="match status" value="1"/>
</dbReference>
<feature type="domain" description="ABC transmembrane type-1" evidence="9">
    <location>
        <begin position="19"/>
        <end position="207"/>
    </location>
</feature>
<dbReference type="EMBL" id="JAFJZZ010000002">
    <property type="protein sequence ID" value="MBN7773086.1"/>
    <property type="molecule type" value="Genomic_DNA"/>
</dbReference>
<dbReference type="GO" id="GO:0006865">
    <property type="term" value="P:amino acid transport"/>
    <property type="evidence" value="ECO:0007669"/>
    <property type="project" value="UniProtKB-KW"/>
</dbReference>